<dbReference type="Proteomes" id="UP000570514">
    <property type="component" value="Unassembled WGS sequence"/>
</dbReference>
<dbReference type="EMBL" id="JAASRM010000001">
    <property type="protein sequence ID" value="NIK90408.1"/>
    <property type="molecule type" value="Genomic_DNA"/>
</dbReference>
<sequence length="107" mass="11851">MATKTQIRTQLLKDAFAGRFSTYKDFGSSVGMIARGPWDVLNDIAREEMNCGYPDITVLIFLQETGYPAQLDFVKTSSPPGPQERATARTKAQEVIDLYCPGAVNPY</sequence>
<reference evidence="1 2" key="1">
    <citation type="submission" date="2020-03" db="EMBL/GenBank/DDBJ databases">
        <title>Genomic Encyclopedia of Type Strains, Phase IV (KMG-IV): sequencing the most valuable type-strain genomes for metagenomic binning, comparative biology and taxonomic classification.</title>
        <authorList>
            <person name="Goeker M."/>
        </authorList>
    </citation>
    <scope>NUCLEOTIDE SEQUENCE [LARGE SCALE GENOMIC DNA]</scope>
    <source>
        <strain evidence="1 2">DSM 19867</strain>
    </source>
</reference>
<gene>
    <name evidence="1" type="ORF">FHS83_003726</name>
</gene>
<name>A0A846N363_9PROT</name>
<evidence type="ECO:0000313" key="1">
    <source>
        <dbReference type="EMBL" id="NIK90408.1"/>
    </source>
</evidence>
<organism evidence="1 2">
    <name type="scientific">Rhizomicrobium palustre</name>
    <dbReference type="NCBI Taxonomy" id="189966"/>
    <lineage>
        <taxon>Bacteria</taxon>
        <taxon>Pseudomonadati</taxon>
        <taxon>Pseudomonadota</taxon>
        <taxon>Alphaproteobacteria</taxon>
        <taxon>Micropepsales</taxon>
        <taxon>Micropepsaceae</taxon>
        <taxon>Rhizomicrobium</taxon>
    </lineage>
</organism>
<dbReference type="AlphaFoldDB" id="A0A846N363"/>
<dbReference type="RefSeq" id="WP_167084937.1">
    <property type="nucleotide sequence ID" value="NZ_BAAADC010000001.1"/>
</dbReference>
<proteinExistence type="predicted"/>
<accession>A0A846N363</accession>
<protein>
    <submittedName>
        <fullName evidence="1">Uncharacterized protein</fullName>
    </submittedName>
</protein>
<comment type="caution">
    <text evidence="1">The sequence shown here is derived from an EMBL/GenBank/DDBJ whole genome shotgun (WGS) entry which is preliminary data.</text>
</comment>
<keyword evidence="2" id="KW-1185">Reference proteome</keyword>
<evidence type="ECO:0000313" key="2">
    <source>
        <dbReference type="Proteomes" id="UP000570514"/>
    </source>
</evidence>